<dbReference type="Proteomes" id="UP000279908">
    <property type="component" value="Unassembled WGS sequence"/>
</dbReference>
<evidence type="ECO:0000256" key="1">
    <source>
        <dbReference type="SAM" id="MobiDB-lite"/>
    </source>
</evidence>
<name>A0A432AXJ8_CHLPH</name>
<reference evidence="2 3" key="1">
    <citation type="submission" date="2018-12" db="EMBL/GenBank/DDBJ databases">
        <authorList>
            <person name="Lunina O.N."/>
            <person name="Grouzdev D.S."/>
            <person name="Gorlenko V.M."/>
            <person name="Savvichev A.S."/>
        </authorList>
    </citation>
    <scope>NUCLEOTIDE SEQUENCE [LARGE SCALE GENOMIC DNA]</scope>
    <source>
        <strain evidence="2 3">BrKhr-17</strain>
    </source>
</reference>
<comment type="caution">
    <text evidence="2">The sequence shown here is derived from an EMBL/GenBank/DDBJ whole genome shotgun (WGS) entry which is preliminary data.</text>
</comment>
<gene>
    <name evidence="2" type="ORF">EKD02_02585</name>
</gene>
<feature type="region of interest" description="Disordered" evidence="1">
    <location>
        <begin position="17"/>
        <end position="38"/>
    </location>
</feature>
<sequence>MLEVFALLRTLPARGISAPNETVTSGTSGAGVPIAGRPMLPVDRTRAEEGAWQSPLRLREASLTFRLRNAASLASLRLHYRFAPSSSVLAAKRPSPDAL</sequence>
<dbReference type="AlphaFoldDB" id="A0A432AXJ8"/>
<dbReference type="RefSeq" id="WP_126383672.1">
    <property type="nucleotide sequence ID" value="NZ_RXYK01000002.1"/>
</dbReference>
<proteinExistence type="predicted"/>
<evidence type="ECO:0000313" key="3">
    <source>
        <dbReference type="Proteomes" id="UP000279908"/>
    </source>
</evidence>
<dbReference type="EMBL" id="RXYK01000002">
    <property type="protein sequence ID" value="RTY39577.1"/>
    <property type="molecule type" value="Genomic_DNA"/>
</dbReference>
<evidence type="ECO:0000313" key="2">
    <source>
        <dbReference type="EMBL" id="RTY39577.1"/>
    </source>
</evidence>
<protein>
    <submittedName>
        <fullName evidence="2">Uncharacterized protein</fullName>
    </submittedName>
</protein>
<accession>A0A432AXJ8</accession>
<organism evidence="2 3">
    <name type="scientific">Chlorobium phaeovibrioides</name>
    <dbReference type="NCBI Taxonomy" id="1094"/>
    <lineage>
        <taxon>Bacteria</taxon>
        <taxon>Pseudomonadati</taxon>
        <taxon>Chlorobiota</taxon>
        <taxon>Chlorobiia</taxon>
        <taxon>Chlorobiales</taxon>
        <taxon>Chlorobiaceae</taxon>
        <taxon>Chlorobium/Pelodictyon group</taxon>
        <taxon>Chlorobium</taxon>
    </lineage>
</organism>